<feature type="compositionally biased region" description="Polar residues" evidence="8">
    <location>
        <begin position="312"/>
        <end position="322"/>
    </location>
</feature>
<evidence type="ECO:0000256" key="3">
    <source>
        <dbReference type="ARBA" id="ARBA00022552"/>
    </source>
</evidence>
<evidence type="ECO:0000256" key="4">
    <source>
        <dbReference type="ARBA" id="ARBA00023242"/>
    </source>
</evidence>
<comment type="function">
    <text evidence="7">Involved in rRNA-processing at A0, A1 and A2 sites and negatively regulates telomerase.</text>
</comment>
<evidence type="ECO:0000313" key="10">
    <source>
        <dbReference type="EMBL" id="KAH7163307.1"/>
    </source>
</evidence>
<feature type="domain" description="G-patch" evidence="9">
    <location>
        <begin position="26"/>
        <end position="80"/>
    </location>
</feature>
<evidence type="ECO:0000256" key="8">
    <source>
        <dbReference type="SAM" id="MobiDB-lite"/>
    </source>
</evidence>
<dbReference type="GO" id="GO:0005730">
    <property type="term" value="C:nucleolus"/>
    <property type="evidence" value="ECO:0007669"/>
    <property type="project" value="UniProtKB-SubCell"/>
</dbReference>
<comment type="subcellular location">
    <subcellularLocation>
        <location evidence="1">Nucleus</location>
        <location evidence="1">Nucleolus</location>
    </subcellularLocation>
</comment>
<dbReference type="EMBL" id="JAGMUU010000001">
    <property type="protein sequence ID" value="KAH7163307.1"/>
    <property type="molecule type" value="Genomic_DNA"/>
</dbReference>
<feature type="region of interest" description="Disordered" evidence="8">
    <location>
        <begin position="1"/>
        <end position="24"/>
    </location>
</feature>
<evidence type="ECO:0000259" key="9">
    <source>
        <dbReference type="PROSITE" id="PS50174"/>
    </source>
</evidence>
<dbReference type="InterPro" id="IPR000467">
    <property type="entry name" value="G_patch_dom"/>
</dbReference>
<comment type="similarity">
    <text evidence="5">Belongs to the PINX1 family.</text>
</comment>
<sequence>MGLLAENKTRSKINKDPNNTKWTRDTTTFGQKILRAQGWQPGQFLGAENAPHSELHTAANASYIRVALKDDMKGLGFSRSKEDEITGLDVFQDLLSRLNGKSDVAVEEDRQTRLAVKTNYYVEQRWGPMRFVRGGLLVGDELKEVPKKEDESNGSSNESEVKEEGADVEMTEDSHPKESKKDKKSKKRKAADDGDADTSSRESDSKSKKRRKEERKLKDTEDNTDEAKARKKEKKDKKDKKRSKKIAEGSDDEASASDEKSRKRKSKSKDASQSPEDSEDDRVKSKKSKKDKKEKQDKKDKKKRRKEEVDTSGVSTPVESAVSTGTTTPATGTSTPRGSRNFVRARFIAQKRQAVMDTKALNQIFMVKA</sequence>
<feature type="region of interest" description="Disordered" evidence="8">
    <location>
        <begin position="143"/>
        <end position="340"/>
    </location>
</feature>
<feature type="compositionally biased region" description="Basic residues" evidence="8">
    <location>
        <begin position="229"/>
        <end position="244"/>
    </location>
</feature>
<keyword evidence="4" id="KW-0539">Nucleus</keyword>
<dbReference type="PANTHER" id="PTHR23149">
    <property type="entry name" value="G PATCH DOMAIN CONTAINING PROTEIN"/>
    <property type="match status" value="1"/>
</dbReference>
<dbReference type="PROSITE" id="PS50174">
    <property type="entry name" value="G_PATCH"/>
    <property type="match status" value="1"/>
</dbReference>
<evidence type="ECO:0000313" key="11">
    <source>
        <dbReference type="Proteomes" id="UP000717696"/>
    </source>
</evidence>
<gene>
    <name evidence="10" type="ORF">B0J13DRAFT_538323</name>
</gene>
<dbReference type="GO" id="GO:0006364">
    <property type="term" value="P:rRNA processing"/>
    <property type="evidence" value="ECO:0007669"/>
    <property type="project" value="UniProtKB-KW"/>
</dbReference>
<keyword evidence="2" id="KW-0690">Ribosome biogenesis</keyword>
<evidence type="ECO:0000256" key="6">
    <source>
        <dbReference type="ARBA" id="ARBA00041961"/>
    </source>
</evidence>
<accession>A0A9P9FJE4</accession>
<evidence type="ECO:0000256" key="5">
    <source>
        <dbReference type="ARBA" id="ARBA00038007"/>
    </source>
</evidence>
<feature type="compositionally biased region" description="Low complexity" evidence="8">
    <location>
        <begin position="323"/>
        <end position="336"/>
    </location>
</feature>
<feature type="compositionally biased region" description="Basic and acidic residues" evidence="8">
    <location>
        <begin position="172"/>
        <end position="181"/>
    </location>
</feature>
<dbReference type="GO" id="GO:0003676">
    <property type="term" value="F:nucleic acid binding"/>
    <property type="evidence" value="ECO:0007669"/>
    <property type="project" value="InterPro"/>
</dbReference>
<evidence type="ECO:0000256" key="2">
    <source>
        <dbReference type="ARBA" id="ARBA00022517"/>
    </source>
</evidence>
<evidence type="ECO:0000256" key="1">
    <source>
        <dbReference type="ARBA" id="ARBA00004604"/>
    </source>
</evidence>
<keyword evidence="11" id="KW-1185">Reference proteome</keyword>
<dbReference type="InterPro" id="IPR050656">
    <property type="entry name" value="PINX1"/>
</dbReference>
<dbReference type="AlphaFoldDB" id="A0A9P9FJE4"/>
<evidence type="ECO:0000256" key="7">
    <source>
        <dbReference type="ARBA" id="ARBA00043878"/>
    </source>
</evidence>
<name>A0A9P9FJE4_9HYPO</name>
<comment type="caution">
    <text evidence="10">The sequence shown here is derived from an EMBL/GenBank/DDBJ whole genome shotgun (WGS) entry which is preliminary data.</text>
</comment>
<organism evidence="10 11">
    <name type="scientific">Dactylonectria estremocensis</name>
    <dbReference type="NCBI Taxonomy" id="1079267"/>
    <lineage>
        <taxon>Eukaryota</taxon>
        <taxon>Fungi</taxon>
        <taxon>Dikarya</taxon>
        <taxon>Ascomycota</taxon>
        <taxon>Pezizomycotina</taxon>
        <taxon>Sordariomycetes</taxon>
        <taxon>Hypocreomycetidae</taxon>
        <taxon>Hypocreales</taxon>
        <taxon>Nectriaceae</taxon>
        <taxon>Dactylonectria</taxon>
    </lineage>
</organism>
<protein>
    <recommendedName>
        <fullName evidence="6">PinX1-related protein 1</fullName>
    </recommendedName>
</protein>
<keyword evidence="3" id="KW-0698">rRNA processing</keyword>
<proteinExistence type="inferred from homology"/>
<reference evidence="10" key="1">
    <citation type="journal article" date="2021" name="Nat. Commun.">
        <title>Genetic determinants of endophytism in the Arabidopsis root mycobiome.</title>
        <authorList>
            <person name="Mesny F."/>
            <person name="Miyauchi S."/>
            <person name="Thiergart T."/>
            <person name="Pickel B."/>
            <person name="Atanasova L."/>
            <person name="Karlsson M."/>
            <person name="Huettel B."/>
            <person name="Barry K.W."/>
            <person name="Haridas S."/>
            <person name="Chen C."/>
            <person name="Bauer D."/>
            <person name="Andreopoulos W."/>
            <person name="Pangilinan J."/>
            <person name="LaButti K."/>
            <person name="Riley R."/>
            <person name="Lipzen A."/>
            <person name="Clum A."/>
            <person name="Drula E."/>
            <person name="Henrissat B."/>
            <person name="Kohler A."/>
            <person name="Grigoriev I.V."/>
            <person name="Martin F.M."/>
            <person name="Hacquard S."/>
        </authorList>
    </citation>
    <scope>NUCLEOTIDE SEQUENCE</scope>
    <source>
        <strain evidence="10">MPI-CAGE-AT-0021</strain>
    </source>
</reference>
<dbReference type="OrthoDB" id="29523at2759"/>
<dbReference type="PANTHER" id="PTHR23149:SF31">
    <property type="entry name" value="PROTEIN PXR1"/>
    <property type="match status" value="1"/>
</dbReference>
<dbReference type="Proteomes" id="UP000717696">
    <property type="component" value="Unassembled WGS sequence"/>
</dbReference>
<feature type="compositionally biased region" description="Basic and acidic residues" evidence="8">
    <location>
        <begin position="214"/>
        <end position="228"/>
    </location>
</feature>